<proteinExistence type="predicted"/>
<name>X1I3D1_9ZZZZ</name>
<feature type="non-terminal residue" evidence="1">
    <location>
        <position position="234"/>
    </location>
</feature>
<dbReference type="AlphaFoldDB" id="X1I3D1"/>
<feature type="non-terminal residue" evidence="1">
    <location>
        <position position="1"/>
    </location>
</feature>
<comment type="caution">
    <text evidence="1">The sequence shown here is derived from an EMBL/GenBank/DDBJ whole genome shotgun (WGS) entry which is preliminary data.</text>
</comment>
<dbReference type="EMBL" id="BARU01040293">
    <property type="protein sequence ID" value="GAH76916.1"/>
    <property type="molecule type" value="Genomic_DNA"/>
</dbReference>
<protein>
    <submittedName>
        <fullName evidence="1">Uncharacterized protein</fullName>
    </submittedName>
</protein>
<gene>
    <name evidence="1" type="ORF">S03H2_62311</name>
</gene>
<organism evidence="1">
    <name type="scientific">marine sediment metagenome</name>
    <dbReference type="NCBI Taxonomy" id="412755"/>
    <lineage>
        <taxon>unclassified sequences</taxon>
        <taxon>metagenomes</taxon>
        <taxon>ecological metagenomes</taxon>
    </lineage>
</organism>
<evidence type="ECO:0000313" key="1">
    <source>
        <dbReference type="EMBL" id="GAH76916.1"/>
    </source>
</evidence>
<reference evidence="1" key="1">
    <citation type="journal article" date="2014" name="Front. Microbiol.">
        <title>High frequency of phylogenetically diverse reductive dehalogenase-homologous genes in deep subseafloor sedimentary metagenomes.</title>
        <authorList>
            <person name="Kawai M."/>
            <person name="Futagami T."/>
            <person name="Toyoda A."/>
            <person name="Takaki Y."/>
            <person name="Nishi S."/>
            <person name="Hori S."/>
            <person name="Arai W."/>
            <person name="Tsubouchi T."/>
            <person name="Morono Y."/>
            <person name="Uchiyama I."/>
            <person name="Ito T."/>
            <person name="Fujiyama A."/>
            <person name="Inagaki F."/>
            <person name="Takami H."/>
        </authorList>
    </citation>
    <scope>NUCLEOTIDE SEQUENCE</scope>
    <source>
        <strain evidence="1">Expedition CK06-06</strain>
    </source>
</reference>
<accession>X1I3D1</accession>
<sequence length="234" mass="26277">IPLKSGSMISLKATSFPIINLQNGQTVIVDLSDGLSEKMARLIESTWNNYRVIHLVEEDDLRSALDKILRVCNYPKVFKRGESFELQGDITFRITGDWIVSLPETRSDNRPGVFVINLIDSHTPNTPRMIKDYLEGLGVKIIDYPQGDDDSLGDIHEVEILKGGTDSPSLIKTVLSLIGRPFSAQVEIPVYQSHRADFKLIIKADFFLKIKGRDAIIDLTGLEPEVISFLEDHK</sequence>